<reference evidence="7 8" key="1">
    <citation type="submission" date="2016-01" db="EMBL/GenBank/DDBJ databases">
        <title>High potential of lignocellulose degradation of a new Verrucomicrobia species.</title>
        <authorList>
            <person name="Wang Y."/>
            <person name="Shi Y."/>
            <person name="Qiu Z."/>
            <person name="Liu S."/>
            <person name="Yang H."/>
        </authorList>
    </citation>
    <scope>NUCLEOTIDE SEQUENCE [LARGE SCALE GENOMIC DNA]</scope>
    <source>
        <strain evidence="7 8">TSB47</strain>
    </source>
</reference>
<dbReference type="GO" id="GO:0003984">
    <property type="term" value="F:acetolactate synthase activity"/>
    <property type="evidence" value="ECO:0007669"/>
    <property type="project" value="TreeGrafter"/>
</dbReference>
<feature type="domain" description="Thiamine pyrophosphate enzyme central" evidence="4">
    <location>
        <begin position="204"/>
        <end position="338"/>
    </location>
</feature>
<dbReference type="Pfam" id="PF00205">
    <property type="entry name" value="TPP_enzyme_M"/>
    <property type="match status" value="1"/>
</dbReference>
<evidence type="ECO:0000259" key="5">
    <source>
        <dbReference type="Pfam" id="PF02775"/>
    </source>
</evidence>
<organism evidence="7 8">
    <name type="scientific">Termitidicoccus mucosus</name>
    <dbReference type="NCBI Taxonomy" id="1184151"/>
    <lineage>
        <taxon>Bacteria</taxon>
        <taxon>Pseudomonadati</taxon>
        <taxon>Verrucomicrobiota</taxon>
        <taxon>Opitutia</taxon>
        <taxon>Opitutales</taxon>
        <taxon>Opitutaceae</taxon>
        <taxon>Termitidicoccus</taxon>
    </lineage>
</organism>
<dbReference type="InterPro" id="IPR012001">
    <property type="entry name" value="Thiamin_PyroP_enz_TPP-bd_dom"/>
</dbReference>
<name>A0A178IK75_9BACT</name>
<dbReference type="InterPro" id="IPR012000">
    <property type="entry name" value="Thiamin_PyroP_enz_cen_dom"/>
</dbReference>
<proteinExistence type="inferred from homology"/>
<dbReference type="STRING" id="1184151.AW736_12540"/>
<dbReference type="FunFam" id="3.40.50.970:FF:000007">
    <property type="entry name" value="Acetolactate synthase"/>
    <property type="match status" value="1"/>
</dbReference>
<dbReference type="InterPro" id="IPR011766">
    <property type="entry name" value="TPP_enzyme_TPP-bd"/>
</dbReference>
<evidence type="ECO:0000313" key="8">
    <source>
        <dbReference type="Proteomes" id="UP000078486"/>
    </source>
</evidence>
<dbReference type="Proteomes" id="UP000078486">
    <property type="component" value="Unassembled WGS sequence"/>
</dbReference>
<dbReference type="PROSITE" id="PS00187">
    <property type="entry name" value="TPP_ENZYMES"/>
    <property type="match status" value="1"/>
</dbReference>
<dbReference type="PANTHER" id="PTHR18968">
    <property type="entry name" value="THIAMINE PYROPHOSPHATE ENZYMES"/>
    <property type="match status" value="1"/>
</dbReference>
<protein>
    <submittedName>
        <fullName evidence="7">Acetolactate synthase</fullName>
    </submittedName>
</protein>
<dbReference type="GO" id="GO:0030976">
    <property type="term" value="F:thiamine pyrophosphate binding"/>
    <property type="evidence" value="ECO:0007669"/>
    <property type="project" value="InterPro"/>
</dbReference>
<dbReference type="InterPro" id="IPR029061">
    <property type="entry name" value="THDP-binding"/>
</dbReference>
<dbReference type="SUPFAM" id="SSF52467">
    <property type="entry name" value="DHS-like NAD/FAD-binding domain"/>
    <property type="match status" value="1"/>
</dbReference>
<dbReference type="RefSeq" id="WP_068770564.1">
    <property type="nucleotide sequence ID" value="NZ_CP109796.1"/>
</dbReference>
<keyword evidence="2 3" id="KW-0786">Thiamine pyrophosphate</keyword>
<sequence length="601" mass="66284">MIRVADYIAQTLARHGIRHVFMVTGGGAMHLNDAFGRNRDLQIVCCHHEQACAIAAETYYRTTNRMAAVNVTTGPGGTNAITGVYGAYVDSMAMVVVSGQVKWETLVRSTALPLRQLGDQEVDIIRMIEGITKYAVVVQNPQSIRYHLERALHLASHGRPGPVWLDVPINVQGAMIDPASLTGYDPADDAIAWETSDLRATVVDIVTRLRAAERPVIYAGTGVRLSGQYDTFLRLAERLGVPMVGAWNSNDLLPNNHLAYAGRPGSIGDRPGNFTVQNSDLLIILGCRLNIRLVSYNWEKFARRAYKVMVDIDAAELKKPTLKIDLPVHADLKDFLPAFEEATRGWNPRHADWLAWCRERVAKYSVVLPEYWDLKDKVNPYCFMDRLSAQLCDGELIVCGDGTACVTAFQTIKIRPRQRLFHNSGCAPMGYDLPGAIGVAIANPGRRVVCLAGDGSVMMNLQELQTIAGRGLPVKIFILNNTGYHSIRQTQANFFADNIVGCGTDSGLSFPDFDKVAHAFGLPFKRCQTHAELDACIEATLIEPGPTLCEIMLDLKQSFAPKLSSRKLDDGRMVTAALEDMAPFLPREELKANMLVPIFES</sequence>
<dbReference type="GO" id="GO:0005948">
    <property type="term" value="C:acetolactate synthase complex"/>
    <property type="evidence" value="ECO:0007669"/>
    <property type="project" value="TreeGrafter"/>
</dbReference>
<dbReference type="InterPro" id="IPR045229">
    <property type="entry name" value="TPP_enz"/>
</dbReference>
<accession>A0A178IK75</accession>
<feature type="domain" description="Thiamine pyrophosphate enzyme TPP-binding" evidence="5">
    <location>
        <begin position="402"/>
        <end position="551"/>
    </location>
</feature>
<dbReference type="Gene3D" id="3.40.50.970">
    <property type="match status" value="2"/>
</dbReference>
<gene>
    <name evidence="7" type="ORF">AW736_12540</name>
</gene>
<evidence type="ECO:0000256" key="3">
    <source>
        <dbReference type="RuleBase" id="RU362132"/>
    </source>
</evidence>
<comment type="caution">
    <text evidence="7">The sequence shown here is derived from an EMBL/GenBank/DDBJ whole genome shotgun (WGS) entry which is preliminary data.</text>
</comment>
<dbReference type="GO" id="GO:0009099">
    <property type="term" value="P:L-valine biosynthetic process"/>
    <property type="evidence" value="ECO:0007669"/>
    <property type="project" value="TreeGrafter"/>
</dbReference>
<evidence type="ECO:0000313" key="7">
    <source>
        <dbReference type="EMBL" id="OAM89579.1"/>
    </source>
</evidence>
<dbReference type="SUPFAM" id="SSF52518">
    <property type="entry name" value="Thiamin diphosphate-binding fold (THDP-binding)"/>
    <property type="match status" value="2"/>
</dbReference>
<dbReference type="AlphaFoldDB" id="A0A178IK75"/>
<dbReference type="CDD" id="cd07035">
    <property type="entry name" value="TPP_PYR_POX_like"/>
    <property type="match status" value="1"/>
</dbReference>
<dbReference type="GO" id="GO:0050660">
    <property type="term" value="F:flavin adenine dinucleotide binding"/>
    <property type="evidence" value="ECO:0007669"/>
    <property type="project" value="TreeGrafter"/>
</dbReference>
<keyword evidence="8" id="KW-1185">Reference proteome</keyword>
<dbReference type="InterPro" id="IPR000399">
    <property type="entry name" value="TPP-bd_CS"/>
</dbReference>
<evidence type="ECO:0000256" key="2">
    <source>
        <dbReference type="ARBA" id="ARBA00023052"/>
    </source>
</evidence>
<dbReference type="OrthoDB" id="4494979at2"/>
<comment type="similarity">
    <text evidence="1 3">Belongs to the TPP enzyme family.</text>
</comment>
<dbReference type="InterPro" id="IPR029035">
    <property type="entry name" value="DHS-like_NAD/FAD-binding_dom"/>
</dbReference>
<dbReference type="Pfam" id="PF02776">
    <property type="entry name" value="TPP_enzyme_N"/>
    <property type="match status" value="1"/>
</dbReference>
<dbReference type="EMBL" id="LRRQ01000088">
    <property type="protein sequence ID" value="OAM89579.1"/>
    <property type="molecule type" value="Genomic_DNA"/>
</dbReference>
<feature type="domain" description="Thiamine pyrophosphate enzyme N-terminal TPP-binding" evidence="6">
    <location>
        <begin position="3"/>
        <end position="106"/>
    </location>
</feature>
<dbReference type="Gene3D" id="3.40.50.1220">
    <property type="entry name" value="TPP-binding domain"/>
    <property type="match status" value="1"/>
</dbReference>
<evidence type="ECO:0000256" key="1">
    <source>
        <dbReference type="ARBA" id="ARBA00007812"/>
    </source>
</evidence>
<dbReference type="PANTHER" id="PTHR18968:SF142">
    <property type="entry name" value="ACETOLACTATE SYNTHASE"/>
    <property type="match status" value="1"/>
</dbReference>
<dbReference type="GO" id="GO:0009097">
    <property type="term" value="P:isoleucine biosynthetic process"/>
    <property type="evidence" value="ECO:0007669"/>
    <property type="project" value="TreeGrafter"/>
</dbReference>
<dbReference type="Pfam" id="PF02775">
    <property type="entry name" value="TPP_enzyme_C"/>
    <property type="match status" value="1"/>
</dbReference>
<evidence type="ECO:0000259" key="6">
    <source>
        <dbReference type="Pfam" id="PF02776"/>
    </source>
</evidence>
<dbReference type="CDD" id="cd00568">
    <property type="entry name" value="TPP_enzymes"/>
    <property type="match status" value="1"/>
</dbReference>
<evidence type="ECO:0000259" key="4">
    <source>
        <dbReference type="Pfam" id="PF00205"/>
    </source>
</evidence>
<dbReference type="GO" id="GO:0000287">
    <property type="term" value="F:magnesium ion binding"/>
    <property type="evidence" value="ECO:0007669"/>
    <property type="project" value="InterPro"/>
</dbReference>